<organism evidence="1 2">
    <name type="scientific">Bradyrhizobium brasilense</name>
    <dbReference type="NCBI Taxonomy" id="1419277"/>
    <lineage>
        <taxon>Bacteria</taxon>
        <taxon>Pseudomonadati</taxon>
        <taxon>Pseudomonadota</taxon>
        <taxon>Alphaproteobacteria</taxon>
        <taxon>Hyphomicrobiales</taxon>
        <taxon>Nitrobacteraceae</taxon>
        <taxon>Bradyrhizobium</taxon>
    </lineage>
</organism>
<reference evidence="1 2" key="1">
    <citation type="submission" date="2016-10" db="EMBL/GenBank/DDBJ databases">
        <authorList>
            <person name="de Groot N.N."/>
        </authorList>
    </citation>
    <scope>NUCLEOTIDE SEQUENCE [LARGE SCALE GENOMIC DNA]</scope>
    <source>
        <strain evidence="1 2">R5</strain>
    </source>
</reference>
<accession>A0A1G7PG60</accession>
<evidence type="ECO:0000313" key="2">
    <source>
        <dbReference type="Proteomes" id="UP000199245"/>
    </source>
</evidence>
<dbReference type="RefSeq" id="WP_092090345.1">
    <property type="nucleotide sequence ID" value="NZ_FMZW01000078.1"/>
</dbReference>
<dbReference type="AlphaFoldDB" id="A0A1G7PG60"/>
<evidence type="ECO:0000313" key="1">
    <source>
        <dbReference type="EMBL" id="SDF84629.1"/>
    </source>
</evidence>
<name>A0A1G7PG60_9BRAD</name>
<protein>
    <submittedName>
        <fullName evidence="1">Uncharacterized protein</fullName>
    </submittedName>
</protein>
<dbReference type="EMBL" id="FMZW01000078">
    <property type="protein sequence ID" value="SDF84629.1"/>
    <property type="molecule type" value="Genomic_DNA"/>
</dbReference>
<proteinExistence type="predicted"/>
<gene>
    <name evidence="1" type="ORF">SAMN05216337_107821</name>
</gene>
<sequence>MNTVERIERIKALVRIAVDILRRNGDGGYLVLSESGRVRALDFQFNELLLSLRRRVDDDARETTLIVKFDGEKVLGASWTVDGFTKRSLRPGD</sequence>
<dbReference type="Proteomes" id="UP000199245">
    <property type="component" value="Unassembled WGS sequence"/>
</dbReference>